<keyword evidence="2" id="KW-1185">Reference proteome</keyword>
<dbReference type="OrthoDB" id="833207at2"/>
<proteinExistence type="predicted"/>
<organism evidence="1 2">
    <name type="scientific">Calidifontibacter indicus</name>
    <dbReference type="NCBI Taxonomy" id="419650"/>
    <lineage>
        <taxon>Bacteria</taxon>
        <taxon>Bacillati</taxon>
        <taxon>Actinomycetota</taxon>
        <taxon>Actinomycetes</taxon>
        <taxon>Micrococcales</taxon>
        <taxon>Dermacoccaceae</taxon>
        <taxon>Calidifontibacter</taxon>
    </lineage>
</organism>
<dbReference type="InterPro" id="IPR036188">
    <property type="entry name" value="FAD/NAD-bd_sf"/>
</dbReference>
<dbReference type="PANTHER" id="PTHR10668">
    <property type="entry name" value="PHYTOENE DEHYDROGENASE"/>
    <property type="match status" value="1"/>
</dbReference>
<dbReference type="SUPFAM" id="SSF51905">
    <property type="entry name" value="FAD/NAD(P)-binding domain"/>
    <property type="match status" value="1"/>
</dbReference>
<accession>A0A3D9UIN4</accession>
<sequence length="480" mass="50601">MSDRVAVVGSGPNGLAAAVTLARAGLQVEVLERNDWVGGGAATREITLPGFKHDLASAVHPMALASPFFQAFELSRRIDLVVPQVSFGHPLPGGRSGHGYRDLDRAADAIGRDGKAYRSLLKPVVDRIDAIGEFTVDTLLRVPKHPIGTAIYGERALELGTPLWGIRFREEIAPAMLIGCAAHTIGRHPRLSMAGAGLMLSATAHAAGWPVPVGGSQAIADALVADLEGHGGRVRTGVEVTSLAELDGYDATLLDVSAPALLRLGGDRLPDKYAAALRRFKHGNGVSKVDMALDGPIPWTDPVLREAPTLHLGGTREQIAAAEREVSRGRIPERPYLLVVQPSVADASRAPDGKHVLWAYGHVPYGSDVHITQTAITMIEQHAPGFRDLVLASTATRAVDFEHTVSANFAGGDFSSGAVTMAQMLKRPVVSPTPWRTPVKGVYLGSGATTPGPSVHGMAGWHAARTLLADRGLSAPDLGL</sequence>
<reference evidence="1 2" key="1">
    <citation type="submission" date="2018-08" db="EMBL/GenBank/DDBJ databases">
        <title>Sequencing the genomes of 1000 actinobacteria strains.</title>
        <authorList>
            <person name="Klenk H.-P."/>
        </authorList>
    </citation>
    <scope>NUCLEOTIDE SEQUENCE [LARGE SCALE GENOMIC DNA]</scope>
    <source>
        <strain evidence="1 2">DSM 22967</strain>
    </source>
</reference>
<dbReference type="RefSeq" id="WP_115921437.1">
    <property type="nucleotide sequence ID" value="NZ_QTUA01000001.1"/>
</dbReference>
<name>A0A3D9UIN4_9MICO</name>
<comment type="caution">
    <text evidence="1">The sequence shown here is derived from an EMBL/GenBank/DDBJ whole genome shotgun (WGS) entry which is preliminary data.</text>
</comment>
<gene>
    <name evidence="1" type="ORF">DFJ65_0242</name>
</gene>
<dbReference type="Proteomes" id="UP000256253">
    <property type="component" value="Unassembled WGS sequence"/>
</dbReference>
<dbReference type="Gene3D" id="3.50.50.60">
    <property type="entry name" value="FAD/NAD(P)-binding domain"/>
    <property type="match status" value="2"/>
</dbReference>
<dbReference type="Pfam" id="PF13450">
    <property type="entry name" value="NAD_binding_8"/>
    <property type="match status" value="1"/>
</dbReference>
<evidence type="ECO:0000313" key="1">
    <source>
        <dbReference type="EMBL" id="REF29308.1"/>
    </source>
</evidence>
<dbReference type="AlphaFoldDB" id="A0A3D9UIN4"/>
<dbReference type="Gene3D" id="3.90.660.50">
    <property type="match status" value="1"/>
</dbReference>
<dbReference type="EMBL" id="QTUA01000001">
    <property type="protein sequence ID" value="REF29308.1"/>
    <property type="molecule type" value="Genomic_DNA"/>
</dbReference>
<dbReference type="PANTHER" id="PTHR10668:SF105">
    <property type="entry name" value="DEHYDROGENASE-RELATED"/>
    <property type="match status" value="1"/>
</dbReference>
<evidence type="ECO:0000313" key="2">
    <source>
        <dbReference type="Proteomes" id="UP000256253"/>
    </source>
</evidence>
<protein>
    <submittedName>
        <fullName evidence="1">Phytoene dehydrogenase-like protein</fullName>
    </submittedName>
</protein>
<dbReference type="PRINTS" id="PR00419">
    <property type="entry name" value="ADXRDTASE"/>
</dbReference>